<comment type="subcellular location">
    <subcellularLocation>
        <location evidence="2">Cell membrane</location>
        <topology evidence="2">Multi-pass membrane protein</topology>
    </subcellularLocation>
</comment>
<feature type="transmembrane region" description="Helical" evidence="13">
    <location>
        <begin position="51"/>
        <end position="69"/>
    </location>
</feature>
<evidence type="ECO:0000256" key="1">
    <source>
        <dbReference type="ARBA" id="ARBA00001970"/>
    </source>
</evidence>
<sequence>MAMLNTQERYGSLSIAMHWLMLILMVLVYTTVELHELFDKGSEPRDLLKSLHFMFGMSIFFLVWIRLALRFMGPSPAISPTPANYQKKAATVMHIALYGLMIITPFMGWLLLSSVGRPVPFFGIELPTLIAENEEIKPLIKEIHQTIGSTGYYLIALHAVAALFHHYVQKDNTFTRMLPSKR</sequence>
<dbReference type="EMBL" id="CP101527">
    <property type="protein sequence ID" value="UZW74424.1"/>
    <property type="molecule type" value="Genomic_DNA"/>
</dbReference>
<keyword evidence="16" id="KW-1185">Reference proteome</keyword>
<dbReference type="GO" id="GO:0005886">
    <property type="term" value="C:plasma membrane"/>
    <property type="evidence" value="ECO:0007669"/>
    <property type="project" value="UniProtKB-SubCell"/>
</dbReference>
<keyword evidence="10" id="KW-0408">Iron</keyword>
<evidence type="ECO:0000256" key="9">
    <source>
        <dbReference type="ARBA" id="ARBA00022989"/>
    </source>
</evidence>
<keyword evidence="7" id="KW-0479">Metal-binding</keyword>
<keyword evidence="11 13" id="KW-0472">Membrane</keyword>
<keyword evidence="8" id="KW-0249">Electron transport</keyword>
<evidence type="ECO:0000256" key="3">
    <source>
        <dbReference type="ARBA" id="ARBA00022448"/>
    </source>
</evidence>
<evidence type="ECO:0000256" key="11">
    <source>
        <dbReference type="ARBA" id="ARBA00023136"/>
    </source>
</evidence>
<dbReference type="InterPro" id="IPR011577">
    <property type="entry name" value="Cyt_b561_bac/Ni-Hgenase"/>
</dbReference>
<keyword evidence="6 13" id="KW-0812">Transmembrane</keyword>
<comment type="similarity">
    <text evidence="12">Belongs to the cytochrome b561 family.</text>
</comment>
<keyword evidence="3" id="KW-0813">Transport</keyword>
<feature type="transmembrane region" description="Helical" evidence="13">
    <location>
        <begin position="12"/>
        <end position="31"/>
    </location>
</feature>
<proteinExistence type="inferred from homology"/>
<evidence type="ECO:0000256" key="10">
    <source>
        <dbReference type="ARBA" id="ARBA00023004"/>
    </source>
</evidence>
<evidence type="ECO:0000256" key="5">
    <source>
        <dbReference type="ARBA" id="ARBA00022617"/>
    </source>
</evidence>
<evidence type="ECO:0000256" key="12">
    <source>
        <dbReference type="ARBA" id="ARBA00037975"/>
    </source>
</evidence>
<dbReference type="RefSeq" id="WP_251812957.1">
    <property type="nucleotide sequence ID" value="NZ_CP101527.1"/>
</dbReference>
<evidence type="ECO:0000256" key="2">
    <source>
        <dbReference type="ARBA" id="ARBA00004651"/>
    </source>
</evidence>
<evidence type="ECO:0000256" key="4">
    <source>
        <dbReference type="ARBA" id="ARBA00022475"/>
    </source>
</evidence>
<dbReference type="PANTHER" id="PTHR30529:SF3">
    <property type="entry name" value="CYTOCHROME B561 HOMOLOG 1"/>
    <property type="match status" value="1"/>
</dbReference>
<dbReference type="GO" id="GO:0020037">
    <property type="term" value="F:heme binding"/>
    <property type="evidence" value="ECO:0007669"/>
    <property type="project" value="TreeGrafter"/>
</dbReference>
<comment type="cofactor">
    <cofactor evidence="1">
        <name>heme b</name>
        <dbReference type="ChEBI" id="CHEBI:60344"/>
    </cofactor>
</comment>
<accession>A0A9E8HHB7</accession>
<dbReference type="GO" id="GO:0046872">
    <property type="term" value="F:metal ion binding"/>
    <property type="evidence" value="ECO:0007669"/>
    <property type="project" value="UniProtKB-KW"/>
</dbReference>
<dbReference type="SUPFAM" id="SSF81342">
    <property type="entry name" value="Transmembrane di-heme cytochromes"/>
    <property type="match status" value="1"/>
</dbReference>
<dbReference type="KEGG" id="asem:NNL22_15575"/>
<evidence type="ECO:0000313" key="16">
    <source>
        <dbReference type="Proteomes" id="UP001164472"/>
    </source>
</evidence>
<reference evidence="15" key="1">
    <citation type="submission" date="2022-07" db="EMBL/GenBank/DDBJ databases">
        <title>Alkalimarinus sp. nov., isolated from gut of a Alitta virens.</title>
        <authorList>
            <person name="Yang A.I."/>
            <person name="Shin N.-R."/>
        </authorList>
    </citation>
    <scope>NUCLEOTIDE SEQUENCE</scope>
    <source>
        <strain evidence="15">FA028</strain>
    </source>
</reference>
<feature type="transmembrane region" description="Helical" evidence="13">
    <location>
        <begin position="151"/>
        <end position="168"/>
    </location>
</feature>
<evidence type="ECO:0000256" key="7">
    <source>
        <dbReference type="ARBA" id="ARBA00022723"/>
    </source>
</evidence>
<keyword evidence="4" id="KW-1003">Cell membrane</keyword>
<dbReference type="AlphaFoldDB" id="A0A9E8HHB7"/>
<evidence type="ECO:0000256" key="6">
    <source>
        <dbReference type="ARBA" id="ARBA00022692"/>
    </source>
</evidence>
<organism evidence="15 16">
    <name type="scientific">Alkalimarinus sediminis</name>
    <dbReference type="NCBI Taxonomy" id="1632866"/>
    <lineage>
        <taxon>Bacteria</taxon>
        <taxon>Pseudomonadati</taxon>
        <taxon>Pseudomonadota</taxon>
        <taxon>Gammaproteobacteria</taxon>
        <taxon>Alteromonadales</taxon>
        <taxon>Alteromonadaceae</taxon>
        <taxon>Alkalimarinus</taxon>
    </lineage>
</organism>
<keyword evidence="9 13" id="KW-1133">Transmembrane helix</keyword>
<evidence type="ECO:0000256" key="8">
    <source>
        <dbReference type="ARBA" id="ARBA00022982"/>
    </source>
</evidence>
<feature type="domain" description="Cytochrome b561 bacterial/Ni-hydrogenase" evidence="14">
    <location>
        <begin position="9"/>
        <end position="179"/>
    </location>
</feature>
<gene>
    <name evidence="15" type="ORF">NNL22_15575</name>
</gene>
<evidence type="ECO:0000259" key="14">
    <source>
        <dbReference type="Pfam" id="PF01292"/>
    </source>
</evidence>
<evidence type="ECO:0000313" key="15">
    <source>
        <dbReference type="EMBL" id="UZW74424.1"/>
    </source>
</evidence>
<dbReference type="GO" id="GO:0009055">
    <property type="term" value="F:electron transfer activity"/>
    <property type="evidence" value="ECO:0007669"/>
    <property type="project" value="InterPro"/>
</dbReference>
<name>A0A9E8HHB7_9ALTE</name>
<dbReference type="Proteomes" id="UP001164472">
    <property type="component" value="Chromosome"/>
</dbReference>
<protein>
    <submittedName>
        <fullName evidence="15">Cytochrome b</fullName>
    </submittedName>
</protein>
<dbReference type="Pfam" id="PF01292">
    <property type="entry name" value="Ni_hydr_CYTB"/>
    <property type="match status" value="1"/>
</dbReference>
<keyword evidence="5" id="KW-0349">Heme</keyword>
<feature type="transmembrane region" description="Helical" evidence="13">
    <location>
        <begin position="90"/>
        <end position="112"/>
    </location>
</feature>
<dbReference type="PANTHER" id="PTHR30529">
    <property type="entry name" value="CYTOCHROME B561"/>
    <property type="match status" value="1"/>
</dbReference>
<dbReference type="InterPro" id="IPR052168">
    <property type="entry name" value="Cytochrome_b561_oxidase"/>
</dbReference>
<dbReference type="InterPro" id="IPR016174">
    <property type="entry name" value="Di-haem_cyt_TM"/>
</dbReference>
<dbReference type="GO" id="GO:0022904">
    <property type="term" value="P:respiratory electron transport chain"/>
    <property type="evidence" value="ECO:0007669"/>
    <property type="project" value="InterPro"/>
</dbReference>
<evidence type="ECO:0000256" key="13">
    <source>
        <dbReference type="SAM" id="Phobius"/>
    </source>
</evidence>